<name>A0ABV7JF95_9GAMM</name>
<reference evidence="5" key="1">
    <citation type="journal article" date="2019" name="Int. J. Syst. Evol. Microbiol.">
        <title>The Global Catalogue of Microorganisms (GCM) 10K type strain sequencing project: providing services to taxonomists for standard genome sequencing and annotation.</title>
        <authorList>
            <consortium name="The Broad Institute Genomics Platform"/>
            <consortium name="The Broad Institute Genome Sequencing Center for Infectious Disease"/>
            <person name="Wu L."/>
            <person name="Ma J."/>
        </authorList>
    </citation>
    <scope>NUCLEOTIDE SEQUENCE [LARGE SCALE GENOMIC DNA]</scope>
    <source>
        <strain evidence="5">KCTC 42953</strain>
    </source>
</reference>
<keyword evidence="5" id="KW-1185">Reference proteome</keyword>
<dbReference type="EMBL" id="JBHRTS010000008">
    <property type="protein sequence ID" value="MFC3195550.1"/>
    <property type="molecule type" value="Genomic_DNA"/>
</dbReference>
<accession>A0ABV7JF95</accession>
<dbReference type="PANTHER" id="PTHR24189:SF50">
    <property type="entry name" value="ANKYRIN REPEAT AND SOCS BOX PROTEIN 2"/>
    <property type="match status" value="1"/>
</dbReference>
<dbReference type="InterPro" id="IPR050745">
    <property type="entry name" value="Multifunctional_regulatory"/>
</dbReference>
<dbReference type="Pfam" id="PF12796">
    <property type="entry name" value="Ank_2"/>
    <property type="match status" value="1"/>
</dbReference>
<feature type="repeat" description="ANK" evidence="3">
    <location>
        <begin position="159"/>
        <end position="191"/>
    </location>
</feature>
<dbReference type="RefSeq" id="WP_077412863.1">
    <property type="nucleotide sequence ID" value="NZ_JBHRTS010000008.1"/>
</dbReference>
<keyword evidence="1" id="KW-0677">Repeat</keyword>
<comment type="caution">
    <text evidence="4">The sequence shown here is derived from an EMBL/GenBank/DDBJ whole genome shotgun (WGS) entry which is preliminary data.</text>
</comment>
<evidence type="ECO:0000256" key="3">
    <source>
        <dbReference type="PROSITE-ProRule" id="PRU00023"/>
    </source>
</evidence>
<organism evidence="4 5">
    <name type="scientific">Marinicella sediminis</name>
    <dbReference type="NCBI Taxonomy" id="1792834"/>
    <lineage>
        <taxon>Bacteria</taxon>
        <taxon>Pseudomonadati</taxon>
        <taxon>Pseudomonadota</taxon>
        <taxon>Gammaproteobacteria</taxon>
        <taxon>Lysobacterales</taxon>
        <taxon>Marinicellaceae</taxon>
        <taxon>Marinicella</taxon>
    </lineage>
</organism>
<evidence type="ECO:0000313" key="4">
    <source>
        <dbReference type="EMBL" id="MFC3195550.1"/>
    </source>
</evidence>
<proteinExistence type="predicted"/>
<gene>
    <name evidence="4" type="ORF">ACFODZ_14945</name>
</gene>
<evidence type="ECO:0000313" key="5">
    <source>
        <dbReference type="Proteomes" id="UP001595533"/>
    </source>
</evidence>
<dbReference type="SMART" id="SM00248">
    <property type="entry name" value="ANK"/>
    <property type="match status" value="4"/>
</dbReference>
<dbReference type="InterPro" id="IPR036770">
    <property type="entry name" value="Ankyrin_rpt-contain_sf"/>
</dbReference>
<keyword evidence="2 3" id="KW-0040">ANK repeat</keyword>
<evidence type="ECO:0000256" key="1">
    <source>
        <dbReference type="ARBA" id="ARBA00022737"/>
    </source>
</evidence>
<dbReference type="SUPFAM" id="SSF48403">
    <property type="entry name" value="Ankyrin repeat"/>
    <property type="match status" value="1"/>
</dbReference>
<dbReference type="PANTHER" id="PTHR24189">
    <property type="entry name" value="MYOTROPHIN"/>
    <property type="match status" value="1"/>
</dbReference>
<dbReference type="PROSITE" id="PS50088">
    <property type="entry name" value="ANK_REPEAT"/>
    <property type="match status" value="1"/>
</dbReference>
<dbReference type="InterPro" id="IPR002110">
    <property type="entry name" value="Ankyrin_rpt"/>
</dbReference>
<protein>
    <submittedName>
        <fullName evidence="4">Ankyrin repeat domain-containing protein</fullName>
    </submittedName>
</protein>
<evidence type="ECO:0000256" key="2">
    <source>
        <dbReference type="ARBA" id="ARBA00023043"/>
    </source>
</evidence>
<sequence length="308" mass="34789">MKHLYTVIILFLILLVSNKLIQLNVKTSTNDQNKFIGQETTKFTNSITLDQIYTLIESNDIGTLEKLLKNNNFSPISNNQSLTSSPLIYASELLRKDIVKMLLSFGFDANFTNYLGETPLIRTLYSINEASSNEDIHASFEITKLLVESGANINIESSENKTALEAAIIFDKLEIISYLIENGGDLFRLDVDSANYLFYCKSIDCIRLLVQKGLSINSNTQGGVNLLQSLISSSLLSIDSIEQVIMLGVDICHVDNENRSVVDYAELKGINNNLKKDNVEFFNKKKIENKKTELYQYLLKEYMSKCDN</sequence>
<dbReference type="Proteomes" id="UP001595533">
    <property type="component" value="Unassembled WGS sequence"/>
</dbReference>
<dbReference type="Gene3D" id="1.25.40.20">
    <property type="entry name" value="Ankyrin repeat-containing domain"/>
    <property type="match status" value="1"/>
</dbReference>